<evidence type="ECO:0000313" key="2">
    <source>
        <dbReference type="Proteomes" id="UP000011761"/>
    </source>
</evidence>
<dbReference type="RefSeq" id="XP_007671935.1">
    <property type="nucleotide sequence ID" value="XM_007673745.1"/>
</dbReference>
<proteinExistence type="predicted"/>
<dbReference type="AlphaFoldDB" id="M2NND8"/>
<accession>M2NND8</accession>
<dbReference type="GeneID" id="19109510"/>
<dbReference type="EMBL" id="KB445550">
    <property type="protein sequence ID" value="EMD00751.1"/>
    <property type="molecule type" value="Genomic_DNA"/>
</dbReference>
<evidence type="ECO:0000313" key="1">
    <source>
        <dbReference type="EMBL" id="EMD00751.1"/>
    </source>
</evidence>
<keyword evidence="2" id="KW-1185">Reference proteome</keyword>
<dbReference type="KEGG" id="bcom:BAUCODRAFT_181768"/>
<dbReference type="HOGENOM" id="CLU_2145390_0_0_1"/>
<organism evidence="1 2">
    <name type="scientific">Baudoinia panamericana (strain UAMH 10762)</name>
    <name type="common">Angels' share fungus</name>
    <name type="synonym">Baudoinia compniacensis (strain UAMH 10762)</name>
    <dbReference type="NCBI Taxonomy" id="717646"/>
    <lineage>
        <taxon>Eukaryota</taxon>
        <taxon>Fungi</taxon>
        <taxon>Dikarya</taxon>
        <taxon>Ascomycota</taxon>
        <taxon>Pezizomycotina</taxon>
        <taxon>Dothideomycetes</taxon>
        <taxon>Dothideomycetidae</taxon>
        <taxon>Mycosphaerellales</taxon>
        <taxon>Teratosphaeriaceae</taxon>
        <taxon>Baudoinia</taxon>
    </lineage>
</organism>
<dbReference type="Proteomes" id="UP000011761">
    <property type="component" value="Unassembled WGS sequence"/>
</dbReference>
<sequence>MLHPPLLADTSTISILCLVGHRSLVPFARLSKEYCTASPRLGLAITSLCAHVSHMWQRYLPWRMFFGTAPAMHFTCCQTMHLSQLSVSTRSSTVAPQAQRTVPSSSSNGKLY</sequence>
<name>M2NND8_BAUPA</name>
<gene>
    <name evidence="1" type="ORF">BAUCODRAFT_181768</name>
</gene>
<protein>
    <submittedName>
        <fullName evidence="1">Uncharacterized protein</fullName>
    </submittedName>
</protein>
<reference evidence="1 2" key="1">
    <citation type="journal article" date="2012" name="PLoS Pathog.">
        <title>Diverse lifestyles and strategies of plant pathogenesis encoded in the genomes of eighteen Dothideomycetes fungi.</title>
        <authorList>
            <person name="Ohm R.A."/>
            <person name="Feau N."/>
            <person name="Henrissat B."/>
            <person name="Schoch C.L."/>
            <person name="Horwitz B.A."/>
            <person name="Barry K.W."/>
            <person name="Condon B.J."/>
            <person name="Copeland A.C."/>
            <person name="Dhillon B."/>
            <person name="Glaser F."/>
            <person name="Hesse C.N."/>
            <person name="Kosti I."/>
            <person name="LaButti K."/>
            <person name="Lindquist E.A."/>
            <person name="Lucas S."/>
            <person name="Salamov A.A."/>
            <person name="Bradshaw R.E."/>
            <person name="Ciuffetti L."/>
            <person name="Hamelin R.C."/>
            <person name="Kema G.H.J."/>
            <person name="Lawrence C."/>
            <person name="Scott J.A."/>
            <person name="Spatafora J.W."/>
            <person name="Turgeon B.G."/>
            <person name="de Wit P.J.G.M."/>
            <person name="Zhong S."/>
            <person name="Goodwin S.B."/>
            <person name="Grigoriev I.V."/>
        </authorList>
    </citation>
    <scope>NUCLEOTIDE SEQUENCE [LARGE SCALE GENOMIC DNA]</scope>
    <source>
        <strain evidence="1 2">UAMH 10762</strain>
    </source>
</reference>